<proteinExistence type="predicted"/>
<dbReference type="AlphaFoldDB" id="A0A220MGH0"/>
<name>A0A220MGH0_9BACL</name>
<dbReference type="Proteomes" id="UP000197781">
    <property type="component" value="Chromosome"/>
</dbReference>
<gene>
    <name evidence="1" type="ORF">BP422_10305</name>
</gene>
<evidence type="ECO:0000313" key="1">
    <source>
        <dbReference type="EMBL" id="ASJ53899.1"/>
    </source>
</evidence>
<dbReference type="EMBL" id="CP018145">
    <property type="protein sequence ID" value="ASJ53899.1"/>
    <property type="molecule type" value="Genomic_DNA"/>
</dbReference>
<protein>
    <submittedName>
        <fullName evidence="1">Uncharacterized protein</fullName>
    </submittedName>
</protein>
<accession>A0A220MGH0</accession>
<reference evidence="1 2" key="1">
    <citation type="submission" date="2016-11" db="EMBL/GenBank/DDBJ databases">
        <authorList>
            <person name="Jaros S."/>
            <person name="Januszkiewicz K."/>
            <person name="Wedrychowicz H."/>
        </authorList>
    </citation>
    <scope>NUCLEOTIDE SEQUENCE [LARGE SCALE GENOMIC DNA]</scope>
    <source>
        <strain evidence="1 2">NF2</strain>
    </source>
</reference>
<dbReference type="KEGG" id="bfm:BP422_10305"/>
<evidence type="ECO:0000313" key="2">
    <source>
        <dbReference type="Proteomes" id="UP000197781"/>
    </source>
</evidence>
<organism evidence="1 2">
    <name type="scientific">Brevibacillus formosus</name>
    <dbReference type="NCBI Taxonomy" id="54913"/>
    <lineage>
        <taxon>Bacteria</taxon>
        <taxon>Bacillati</taxon>
        <taxon>Bacillota</taxon>
        <taxon>Bacilli</taxon>
        <taxon>Bacillales</taxon>
        <taxon>Paenibacillaceae</taxon>
        <taxon>Brevibacillus</taxon>
    </lineage>
</organism>
<sequence>MLKLIEFFTCILLIGNILNGVTDLMDETLLNLLRKALEVINARNENILDSTVFQFIEYDHIGSFVDDSSVLFYLKWISYRRSNPREGVSTRA</sequence>